<evidence type="ECO:0000259" key="3">
    <source>
        <dbReference type="PROSITE" id="PS50977"/>
    </source>
</evidence>
<feature type="DNA-binding region" description="H-T-H motif" evidence="2">
    <location>
        <begin position="55"/>
        <end position="74"/>
    </location>
</feature>
<dbReference type="PROSITE" id="PS50977">
    <property type="entry name" value="HTH_TETR_2"/>
    <property type="match status" value="1"/>
</dbReference>
<dbReference type="SUPFAM" id="SSF46689">
    <property type="entry name" value="Homeodomain-like"/>
    <property type="match status" value="1"/>
</dbReference>
<dbReference type="InterPro" id="IPR009057">
    <property type="entry name" value="Homeodomain-like_sf"/>
</dbReference>
<accession>A0A4R5Q7A9</accession>
<proteinExistence type="predicted"/>
<sequence>MPGASNAESGTDDGSPFPLVLPSEAELAALKRWKRQHWVEFALLALARGGIEAVRIEDLARRSDRTPGSFYSHLPNRDVLLSAMAEDWLRRKLAQVEWVHDHLRRTGRFTLSGILQDAAEHRAGRWTGRSGSELELAMRIWAHRDSRALRVVRQVDALRISAAREMVRAEYPEARHSTEIGLLLNWILAGRHIVFLDPAEPLLPAKGNEAAELLLEIARADAGPGRAAPGLPRKLAARRRRT</sequence>
<name>A0A4R5Q7A9_9PROT</name>
<evidence type="ECO:0000313" key="4">
    <source>
        <dbReference type="EMBL" id="TDH57957.1"/>
    </source>
</evidence>
<dbReference type="GO" id="GO:0003677">
    <property type="term" value="F:DNA binding"/>
    <property type="evidence" value="ECO:0007669"/>
    <property type="project" value="UniProtKB-UniRule"/>
</dbReference>
<feature type="domain" description="HTH tetR-type" evidence="3">
    <location>
        <begin position="32"/>
        <end position="92"/>
    </location>
</feature>
<evidence type="ECO:0000313" key="5">
    <source>
        <dbReference type="Proteomes" id="UP000295096"/>
    </source>
</evidence>
<dbReference type="Gene3D" id="1.10.357.10">
    <property type="entry name" value="Tetracycline Repressor, domain 2"/>
    <property type="match status" value="1"/>
</dbReference>
<keyword evidence="5" id="KW-1185">Reference proteome</keyword>
<dbReference type="AlphaFoldDB" id="A0A4R5Q7A9"/>
<keyword evidence="1 2" id="KW-0238">DNA-binding</keyword>
<evidence type="ECO:0000256" key="2">
    <source>
        <dbReference type="PROSITE-ProRule" id="PRU00335"/>
    </source>
</evidence>
<evidence type="ECO:0000256" key="1">
    <source>
        <dbReference type="ARBA" id="ARBA00023125"/>
    </source>
</evidence>
<dbReference type="InterPro" id="IPR001647">
    <property type="entry name" value="HTH_TetR"/>
</dbReference>
<organism evidence="4 5">
    <name type="scientific">Dankookia rubra</name>
    <dbReference type="NCBI Taxonomy" id="1442381"/>
    <lineage>
        <taxon>Bacteria</taxon>
        <taxon>Pseudomonadati</taxon>
        <taxon>Pseudomonadota</taxon>
        <taxon>Alphaproteobacteria</taxon>
        <taxon>Acetobacterales</taxon>
        <taxon>Roseomonadaceae</taxon>
        <taxon>Dankookia</taxon>
    </lineage>
</organism>
<reference evidence="4 5" key="1">
    <citation type="journal article" date="2016" name="J. Microbiol.">
        <title>Dankookia rubra gen. nov., sp. nov., an alphaproteobacterium isolated from sediment of a shallow stream.</title>
        <authorList>
            <person name="Kim W.H."/>
            <person name="Kim D.H."/>
            <person name="Kang K."/>
            <person name="Ahn T.Y."/>
        </authorList>
    </citation>
    <scope>NUCLEOTIDE SEQUENCE [LARGE SCALE GENOMIC DNA]</scope>
    <source>
        <strain evidence="4 5">JCM30602</strain>
    </source>
</reference>
<dbReference type="EMBL" id="SMSJ01000176">
    <property type="protein sequence ID" value="TDH57957.1"/>
    <property type="molecule type" value="Genomic_DNA"/>
</dbReference>
<dbReference type="OrthoDB" id="9803547at2"/>
<dbReference type="RefSeq" id="WP_133293186.1">
    <property type="nucleotide sequence ID" value="NZ_SMSJ01000176.1"/>
</dbReference>
<dbReference type="Proteomes" id="UP000295096">
    <property type="component" value="Unassembled WGS sequence"/>
</dbReference>
<protein>
    <submittedName>
        <fullName evidence="4">TetR/AcrR family transcriptional regulator</fullName>
    </submittedName>
</protein>
<comment type="caution">
    <text evidence="4">The sequence shown here is derived from an EMBL/GenBank/DDBJ whole genome shotgun (WGS) entry which is preliminary data.</text>
</comment>
<gene>
    <name evidence="4" type="ORF">E2C06_35135</name>
</gene>